<dbReference type="AlphaFoldDB" id="A0A4Y8IKM2"/>
<evidence type="ECO:0000256" key="1">
    <source>
        <dbReference type="SAM" id="Phobius"/>
    </source>
</evidence>
<keyword evidence="3" id="KW-1185">Reference proteome</keyword>
<dbReference type="OrthoDB" id="2973599at2"/>
<evidence type="ECO:0000313" key="2">
    <source>
        <dbReference type="EMBL" id="TFB14119.1"/>
    </source>
</evidence>
<gene>
    <name evidence="2" type="ORF">E3U55_14490</name>
</gene>
<keyword evidence="1" id="KW-1133">Transmembrane helix</keyword>
<protein>
    <submittedName>
        <fullName evidence="2">Uncharacterized protein</fullName>
    </submittedName>
</protein>
<name>A0A4Y8IKM2_9BACI</name>
<dbReference type="Proteomes" id="UP000297975">
    <property type="component" value="Unassembled WGS sequence"/>
</dbReference>
<dbReference type="EMBL" id="SOPW01000019">
    <property type="protein sequence ID" value="TFB14119.1"/>
    <property type="molecule type" value="Genomic_DNA"/>
</dbReference>
<proteinExistence type="predicted"/>
<dbReference type="RefSeq" id="WP_134341194.1">
    <property type="nucleotide sequence ID" value="NZ_SOPW01000019.1"/>
</dbReference>
<keyword evidence="1" id="KW-0812">Transmembrane</keyword>
<feature type="transmembrane region" description="Helical" evidence="1">
    <location>
        <begin position="30"/>
        <end position="50"/>
    </location>
</feature>
<reference evidence="2 3" key="1">
    <citation type="submission" date="2019-03" db="EMBL/GenBank/DDBJ databases">
        <authorList>
            <person name="He R.-H."/>
        </authorList>
    </citation>
    <scope>NUCLEOTIDE SEQUENCE [LARGE SCALE GENOMIC DNA]</scope>
    <source>
        <strain evidence="3">SH 714</strain>
    </source>
</reference>
<evidence type="ECO:0000313" key="3">
    <source>
        <dbReference type="Proteomes" id="UP000297975"/>
    </source>
</evidence>
<sequence>MLARILTYLFIGGLLIAAVAVSAPQYLTYLWMAFGVLFIIGLGYLAVVYAKRVFMMLKNMKHE</sequence>
<organism evidence="2 3">
    <name type="scientific">Filobacillus milosensis</name>
    <dbReference type="NCBI Taxonomy" id="94137"/>
    <lineage>
        <taxon>Bacteria</taxon>
        <taxon>Bacillati</taxon>
        <taxon>Bacillota</taxon>
        <taxon>Bacilli</taxon>
        <taxon>Bacillales</taxon>
        <taxon>Bacillaceae</taxon>
        <taxon>Filobacillus</taxon>
    </lineage>
</organism>
<keyword evidence="1" id="KW-0472">Membrane</keyword>
<comment type="caution">
    <text evidence="2">The sequence shown here is derived from an EMBL/GenBank/DDBJ whole genome shotgun (WGS) entry which is preliminary data.</text>
</comment>
<accession>A0A4Y8IKM2</accession>